<dbReference type="InterPro" id="IPR051940">
    <property type="entry name" value="Chitin_bind-dev_reg"/>
</dbReference>
<dbReference type="SUPFAM" id="SSF57625">
    <property type="entry name" value="Invertebrate chitin-binding proteins"/>
    <property type="match status" value="1"/>
</dbReference>
<dbReference type="PROSITE" id="PS50940">
    <property type="entry name" value="CHIT_BIND_II"/>
    <property type="match status" value="1"/>
</dbReference>
<dbReference type="Gene3D" id="2.170.140.10">
    <property type="entry name" value="Chitin binding domain"/>
    <property type="match status" value="1"/>
</dbReference>
<evidence type="ECO:0000256" key="4">
    <source>
        <dbReference type="ARBA" id="ARBA00023157"/>
    </source>
</evidence>
<evidence type="ECO:0000256" key="2">
    <source>
        <dbReference type="ARBA" id="ARBA00022729"/>
    </source>
</evidence>
<dbReference type="EMBL" id="GFDF01000693">
    <property type="protein sequence ID" value="JAV13391.1"/>
    <property type="molecule type" value="Transcribed_RNA"/>
</dbReference>
<dbReference type="InterPro" id="IPR036508">
    <property type="entry name" value="Chitin-bd_dom_sf"/>
</dbReference>
<name>A0A1L8E3U9_9DIPT</name>
<feature type="signal peptide" evidence="6">
    <location>
        <begin position="1"/>
        <end position="17"/>
    </location>
</feature>
<dbReference type="PANTHER" id="PTHR23301">
    <property type="entry name" value="CHITIN BINDING PERITROPHIN-A"/>
    <property type="match status" value="1"/>
</dbReference>
<keyword evidence="1" id="KW-0147">Chitin-binding</keyword>
<keyword evidence="4" id="KW-1015">Disulfide bond</keyword>
<keyword evidence="2 6" id="KW-0732">Signal</keyword>
<evidence type="ECO:0000256" key="3">
    <source>
        <dbReference type="ARBA" id="ARBA00022737"/>
    </source>
</evidence>
<keyword evidence="3" id="KW-0677">Repeat</keyword>
<evidence type="ECO:0000256" key="6">
    <source>
        <dbReference type="SAM" id="SignalP"/>
    </source>
</evidence>
<dbReference type="GO" id="GO:0005576">
    <property type="term" value="C:extracellular region"/>
    <property type="evidence" value="ECO:0007669"/>
    <property type="project" value="InterPro"/>
</dbReference>
<sequence>MKFFVVVLLGIFACASSLPVADDIQCPPVDDEHGLAIVLPHPSDCSLYIMCTHGVPIERPCSEGLYFNPETETCDFPINVDCNTNPDEGQAEALYRRRK</sequence>
<organism evidence="8">
    <name type="scientific">Nyssomyia neivai</name>
    <dbReference type="NCBI Taxonomy" id="330878"/>
    <lineage>
        <taxon>Eukaryota</taxon>
        <taxon>Metazoa</taxon>
        <taxon>Ecdysozoa</taxon>
        <taxon>Arthropoda</taxon>
        <taxon>Hexapoda</taxon>
        <taxon>Insecta</taxon>
        <taxon>Pterygota</taxon>
        <taxon>Neoptera</taxon>
        <taxon>Endopterygota</taxon>
        <taxon>Diptera</taxon>
        <taxon>Nematocera</taxon>
        <taxon>Psychodoidea</taxon>
        <taxon>Psychodidae</taxon>
        <taxon>Nyssomyia</taxon>
    </lineage>
</organism>
<feature type="domain" description="Chitin-binding type-2" evidence="7">
    <location>
        <begin position="23"/>
        <end position="84"/>
    </location>
</feature>
<dbReference type="InterPro" id="IPR002557">
    <property type="entry name" value="Chitin-bd_dom"/>
</dbReference>
<protein>
    <submittedName>
        <fullName evidence="8">Putative peritrophin</fullName>
    </submittedName>
</protein>
<evidence type="ECO:0000259" key="7">
    <source>
        <dbReference type="PROSITE" id="PS50940"/>
    </source>
</evidence>
<evidence type="ECO:0000256" key="5">
    <source>
        <dbReference type="ARBA" id="ARBA00023180"/>
    </source>
</evidence>
<accession>A0A1L8E3U9</accession>
<evidence type="ECO:0000313" key="8">
    <source>
        <dbReference type="EMBL" id="JAV13391.1"/>
    </source>
</evidence>
<feature type="chain" id="PRO_5012973480" evidence="6">
    <location>
        <begin position="18"/>
        <end position="99"/>
    </location>
</feature>
<dbReference type="Pfam" id="PF01607">
    <property type="entry name" value="CBM_14"/>
    <property type="match status" value="1"/>
</dbReference>
<dbReference type="PANTHER" id="PTHR23301:SF0">
    <property type="entry name" value="CHITIN-BINDING TYPE-2 DOMAIN-CONTAINING PROTEIN-RELATED"/>
    <property type="match status" value="1"/>
</dbReference>
<dbReference type="SMART" id="SM00494">
    <property type="entry name" value="ChtBD2"/>
    <property type="match status" value="1"/>
</dbReference>
<keyword evidence="5" id="KW-0325">Glycoprotein</keyword>
<evidence type="ECO:0000256" key="1">
    <source>
        <dbReference type="ARBA" id="ARBA00022669"/>
    </source>
</evidence>
<reference evidence="8" key="1">
    <citation type="submission" date="2016-12" db="EMBL/GenBank/DDBJ databases">
        <title>An insight into the sialome and mialome of the sand fly, Nyssomyia neivai.</title>
        <authorList>
            <person name="Sebastian V."/>
            <person name="Goulart T.M."/>
            <person name="Oliveira W."/>
            <person name="Calvo E."/>
            <person name="Oliveira L.F."/>
            <person name="Pinto M.C."/>
            <person name="Rosselino A.M."/>
            <person name="Ribeiro J.M."/>
        </authorList>
    </citation>
    <scope>NUCLEOTIDE SEQUENCE</scope>
</reference>
<dbReference type="GO" id="GO:0008061">
    <property type="term" value="F:chitin binding"/>
    <property type="evidence" value="ECO:0007669"/>
    <property type="project" value="UniProtKB-KW"/>
</dbReference>
<dbReference type="AlphaFoldDB" id="A0A1L8E3U9"/>
<proteinExistence type="predicted"/>